<keyword evidence="2" id="KW-1185">Reference proteome</keyword>
<evidence type="ECO:0000313" key="2">
    <source>
        <dbReference type="Proteomes" id="UP001381693"/>
    </source>
</evidence>
<protein>
    <submittedName>
        <fullName evidence="1">Uncharacterized protein</fullName>
    </submittedName>
</protein>
<dbReference type="AlphaFoldDB" id="A0AAN8WXY9"/>
<proteinExistence type="predicted"/>
<organism evidence="1 2">
    <name type="scientific">Halocaridina rubra</name>
    <name type="common">Hawaiian red shrimp</name>
    <dbReference type="NCBI Taxonomy" id="373956"/>
    <lineage>
        <taxon>Eukaryota</taxon>
        <taxon>Metazoa</taxon>
        <taxon>Ecdysozoa</taxon>
        <taxon>Arthropoda</taxon>
        <taxon>Crustacea</taxon>
        <taxon>Multicrustacea</taxon>
        <taxon>Malacostraca</taxon>
        <taxon>Eumalacostraca</taxon>
        <taxon>Eucarida</taxon>
        <taxon>Decapoda</taxon>
        <taxon>Pleocyemata</taxon>
        <taxon>Caridea</taxon>
        <taxon>Atyoidea</taxon>
        <taxon>Atyidae</taxon>
        <taxon>Halocaridina</taxon>
    </lineage>
</organism>
<dbReference type="Proteomes" id="UP001381693">
    <property type="component" value="Unassembled WGS sequence"/>
</dbReference>
<sequence>MASFQFGNSKLANYKFVDSQTDTLHQQINIKAGFKKCGLVPFDPEALDYTMLTAAASQTVQPPLKWSTKEVTRRPHVRLDRYLQ</sequence>
<reference evidence="1 2" key="1">
    <citation type="submission" date="2023-11" db="EMBL/GenBank/DDBJ databases">
        <title>Halocaridina rubra genome assembly.</title>
        <authorList>
            <person name="Smith C."/>
        </authorList>
    </citation>
    <scope>NUCLEOTIDE SEQUENCE [LARGE SCALE GENOMIC DNA]</scope>
    <source>
        <strain evidence="1">EP-1</strain>
        <tissue evidence="1">Whole</tissue>
    </source>
</reference>
<name>A0AAN8WXY9_HALRR</name>
<evidence type="ECO:0000313" key="1">
    <source>
        <dbReference type="EMBL" id="KAK7070783.1"/>
    </source>
</evidence>
<gene>
    <name evidence="1" type="ORF">SK128_025498</name>
</gene>
<dbReference type="EMBL" id="JAXCGZ010015239">
    <property type="protein sequence ID" value="KAK7070783.1"/>
    <property type="molecule type" value="Genomic_DNA"/>
</dbReference>
<accession>A0AAN8WXY9</accession>
<comment type="caution">
    <text evidence="1">The sequence shown here is derived from an EMBL/GenBank/DDBJ whole genome shotgun (WGS) entry which is preliminary data.</text>
</comment>